<proteinExistence type="predicted"/>
<dbReference type="InterPro" id="IPR010037">
    <property type="entry name" value="FkbH_domain"/>
</dbReference>
<evidence type="ECO:0000313" key="2">
    <source>
        <dbReference type="EMBL" id="SEA99407.1"/>
    </source>
</evidence>
<protein>
    <submittedName>
        <fullName evidence="2">HAD-superfamily phosphatase, subfamily IIIC/FkbH-like domain-containing protein</fullName>
    </submittedName>
</protein>
<dbReference type="InterPro" id="IPR023214">
    <property type="entry name" value="HAD_sf"/>
</dbReference>
<name>A0A1H4FQS4_9SPHI</name>
<dbReference type="Gene3D" id="3.40.50.1110">
    <property type="entry name" value="SGNH hydrolase"/>
    <property type="match status" value="1"/>
</dbReference>
<dbReference type="STRING" id="425514.SAMN05443550_10861"/>
<keyword evidence="3" id="KW-1185">Reference proteome</keyword>
<sequence>MGLRITDEMELIKDFKILKRNLKKDFSGLKKIKVALMGDTATQFLTQALRASGFDREFDLQIWEADFNQIERQVFDPSSELYDFSPEIVIIYQSSHKLLSKYNKLPPGKYASLADTELDLIGNLCAQIDSRLHTKIVYYNYTEIDDSVYGNYSSKVEASFLFQLRKLNYKVMEFSISHPNFYLLDLSSMQNKYGKCTFFQTSIYINTEMVLSIDILPAIASLTTDLIGAMYGKFKKCIILDLDNTMWGGIIGDDGMDNIEIGSLGIGKAFTEFQYWLKKLKNRGIILAVCSKNTESIAREPFEKHPDMVLRLDDIAVFVANWENKVDNIHHIRNILNIGFDSMVFLDDNPFERNIVRESIPLLTIPELPEDPAEYLEYLYSQNLFETVSVSDLDAERTKQYQVEAQRAVVQQSFTSEADFLESLNMLSIVRPFDNFNIPRAAQLSQRSNQFNLRTVRYSEADIELLGKSEDSFTFSFTLEDKFGDNGLICIVILKSENNDTLFIDTWLMSCRVLKRGMEHFVLNCIADFGQGGGFKYLKGEYIPTLKNEMVKDHYSKLAFKARDGSWILNLSEYEIRPCFINKK</sequence>
<gene>
    <name evidence="2" type="ORF">SAMN05443550_10861</name>
</gene>
<dbReference type="NCBIfam" id="TIGR01686">
    <property type="entry name" value="FkbH"/>
    <property type="match status" value="1"/>
</dbReference>
<dbReference type="InterPro" id="IPR036514">
    <property type="entry name" value="SGNH_hydro_sf"/>
</dbReference>
<dbReference type="InterPro" id="IPR010033">
    <property type="entry name" value="HAD_SF_ppase_IIIC"/>
</dbReference>
<dbReference type="Gene3D" id="3.40.50.1000">
    <property type="entry name" value="HAD superfamily/HAD-like"/>
    <property type="match status" value="1"/>
</dbReference>
<dbReference type="AlphaFoldDB" id="A0A1H4FQS4"/>
<accession>A0A1H4FQS4</accession>
<dbReference type="Pfam" id="PF21211">
    <property type="entry name" value="FkbH_N"/>
    <property type="match status" value="1"/>
</dbReference>
<evidence type="ECO:0000259" key="1">
    <source>
        <dbReference type="Pfam" id="PF21211"/>
    </source>
</evidence>
<dbReference type="GO" id="GO:0016788">
    <property type="term" value="F:hydrolase activity, acting on ester bonds"/>
    <property type="evidence" value="ECO:0007669"/>
    <property type="project" value="UniProtKB-ARBA"/>
</dbReference>
<feature type="domain" description="BF1531-like N-terminal" evidence="1">
    <location>
        <begin position="33"/>
        <end position="227"/>
    </location>
</feature>
<dbReference type="Proteomes" id="UP000198850">
    <property type="component" value="Unassembled WGS sequence"/>
</dbReference>
<organism evidence="2 3">
    <name type="scientific">Pedobacter hartonius</name>
    <dbReference type="NCBI Taxonomy" id="425514"/>
    <lineage>
        <taxon>Bacteria</taxon>
        <taxon>Pseudomonadati</taxon>
        <taxon>Bacteroidota</taxon>
        <taxon>Sphingobacteriia</taxon>
        <taxon>Sphingobacteriales</taxon>
        <taxon>Sphingobacteriaceae</taxon>
        <taxon>Pedobacter</taxon>
    </lineage>
</organism>
<reference evidence="2 3" key="1">
    <citation type="submission" date="2016-10" db="EMBL/GenBank/DDBJ databases">
        <authorList>
            <person name="de Groot N.N."/>
        </authorList>
    </citation>
    <scope>NUCLEOTIDE SEQUENCE [LARGE SCALE GENOMIC DNA]</scope>
    <source>
        <strain evidence="2 3">DSM 19033</strain>
    </source>
</reference>
<dbReference type="EMBL" id="FNRA01000008">
    <property type="protein sequence ID" value="SEA99407.1"/>
    <property type="molecule type" value="Genomic_DNA"/>
</dbReference>
<dbReference type="InterPro" id="IPR036412">
    <property type="entry name" value="HAD-like_sf"/>
</dbReference>
<dbReference type="NCBIfam" id="TIGR01681">
    <property type="entry name" value="HAD-SF-IIIC"/>
    <property type="match status" value="1"/>
</dbReference>
<evidence type="ECO:0000313" key="3">
    <source>
        <dbReference type="Proteomes" id="UP000198850"/>
    </source>
</evidence>
<dbReference type="InterPro" id="IPR049369">
    <property type="entry name" value="BF1531-like_N"/>
</dbReference>
<dbReference type="SUPFAM" id="SSF56784">
    <property type="entry name" value="HAD-like"/>
    <property type="match status" value="1"/>
</dbReference>